<reference evidence="3" key="1">
    <citation type="submission" date="2016-07" db="EMBL/GenBank/DDBJ databases">
        <title>Nontailed viruses are major unrecognized killers of bacteria in the ocean.</title>
        <authorList>
            <person name="Kauffman K."/>
            <person name="Hussain F."/>
            <person name="Yang J."/>
            <person name="Arevalo P."/>
            <person name="Brown J."/>
            <person name="Cutler M."/>
            <person name="Kelly L."/>
            <person name="Polz M.F."/>
        </authorList>
    </citation>
    <scope>NUCLEOTIDE SEQUENCE [LARGE SCALE GENOMIC DNA]</scope>
    <source>
        <strain evidence="3">10N.261.45.A10</strain>
    </source>
</reference>
<dbReference type="AlphaFoldDB" id="A0A2N7L6N4"/>
<dbReference type="NCBIfam" id="TIGR01686">
    <property type="entry name" value="FkbH"/>
    <property type="match status" value="1"/>
</dbReference>
<dbReference type="GO" id="GO:0016788">
    <property type="term" value="F:hydrolase activity, acting on ester bonds"/>
    <property type="evidence" value="ECO:0007669"/>
    <property type="project" value="UniProtKB-ARBA"/>
</dbReference>
<accession>A0A2N7L6N4</accession>
<proteinExistence type="predicted"/>
<protein>
    <submittedName>
        <fullName evidence="2">FkbH like protein</fullName>
    </submittedName>
</protein>
<dbReference type="Gene3D" id="3.40.50.1110">
    <property type="entry name" value="SGNH hydrolase"/>
    <property type="match status" value="1"/>
</dbReference>
<dbReference type="InterPro" id="IPR023214">
    <property type="entry name" value="HAD_sf"/>
</dbReference>
<dbReference type="NCBIfam" id="TIGR01681">
    <property type="entry name" value="HAD-SF-IIIC"/>
    <property type="match status" value="1"/>
</dbReference>
<dbReference type="InterPro" id="IPR049369">
    <property type="entry name" value="BF1531-like_N"/>
</dbReference>
<comment type="caution">
    <text evidence="2">The sequence shown here is derived from an EMBL/GenBank/DDBJ whole genome shotgun (WGS) entry which is preliminary data.</text>
</comment>
<dbReference type="Gene3D" id="3.40.50.1000">
    <property type="entry name" value="HAD superfamily/HAD-like"/>
    <property type="match status" value="1"/>
</dbReference>
<dbReference type="STRING" id="1190603.A1OO_18950"/>
<evidence type="ECO:0000259" key="1">
    <source>
        <dbReference type="Pfam" id="PF21211"/>
    </source>
</evidence>
<dbReference type="InterPro" id="IPR010037">
    <property type="entry name" value="FkbH_domain"/>
</dbReference>
<dbReference type="Proteomes" id="UP000235387">
    <property type="component" value="Unassembled WGS sequence"/>
</dbReference>
<dbReference type="EMBL" id="MDAL01000040">
    <property type="protein sequence ID" value="PMN89559.1"/>
    <property type="molecule type" value="Genomic_DNA"/>
</dbReference>
<dbReference type="InterPro" id="IPR036412">
    <property type="entry name" value="HAD-like_sf"/>
</dbReference>
<dbReference type="SUPFAM" id="SSF56784">
    <property type="entry name" value="HAD-like"/>
    <property type="match status" value="1"/>
</dbReference>
<name>A0A2N7L6N4_9GAMM</name>
<dbReference type="InterPro" id="IPR010033">
    <property type="entry name" value="HAD_SF_ppase_IIIC"/>
</dbReference>
<gene>
    <name evidence="2" type="ORF">BCT23_22710</name>
</gene>
<evidence type="ECO:0000313" key="2">
    <source>
        <dbReference type="EMBL" id="PMN89559.1"/>
    </source>
</evidence>
<dbReference type="RefSeq" id="WP_102391755.1">
    <property type="nucleotide sequence ID" value="NZ_MDAL01000040.1"/>
</dbReference>
<evidence type="ECO:0000313" key="3">
    <source>
        <dbReference type="Proteomes" id="UP000235387"/>
    </source>
</evidence>
<organism evidence="2 3">
    <name type="scientific">Enterovibrio norvegicus</name>
    <dbReference type="NCBI Taxonomy" id="188144"/>
    <lineage>
        <taxon>Bacteria</taxon>
        <taxon>Pseudomonadati</taxon>
        <taxon>Pseudomonadota</taxon>
        <taxon>Gammaproteobacteria</taxon>
        <taxon>Vibrionales</taxon>
        <taxon>Vibrionaceae</taxon>
        <taxon>Enterovibrio</taxon>
    </lineage>
</organism>
<sequence length="600" mass="67750">MTESANARIAYPLDVAWLQRRQKKLRRRLKESLSTPPVRVAILGGSTTSEVANYIELFLLEAGINVDIYQSDYNQFYQESVFDNDALDVFNPQVIYIHTSSVNLTSWPELTDSDSQVNDKIASTFEHFQSVWLALLGKYSATIIQNNFELPFSRPLGNIDASVTVGKTRFTHAVNEKFAEYAETNANFILHDLNYLAAWFGLARWYNKTQWYAYKYAMNSDAFPELGHSIASQIMAGLGLSKKALVCDLDNTLWGGVIGDDGLNGIQIGHESAEAQAYTEVQQYLKALHQRGVLLTVCSKNELKNAQQGFSHPDSILSLSDFSEFKANWSDKDQNIEQIATSLNIGLDSLVFLDDNASEREWVGSNLCSVAVPDIGQDVTQYIATLDKACLFELVSLSAEDVSRAAMYGHNQERQQLRREFENYDDYLQSLDMHATIAPFDELSLARITQLTNKTNQFNLTTRRYSAQEMTSVMHSPHHLSLYGRLRDKFGDNGIVSVIIGTEDESTLTIDLWLMSCRVFKRKMEMAMFSELVRHARARNIHKLVGQYMPSKKNGLVSEHYASLGFQRLSEDDAGNTQWVYVLDDTPVEHALPLTIANEP</sequence>
<feature type="domain" description="BF1531-like N-terminal" evidence="1">
    <location>
        <begin position="39"/>
        <end position="230"/>
    </location>
</feature>
<dbReference type="InterPro" id="IPR036514">
    <property type="entry name" value="SGNH_hydro_sf"/>
</dbReference>
<dbReference type="Pfam" id="PF21211">
    <property type="entry name" value="FkbH_N"/>
    <property type="match status" value="1"/>
</dbReference>